<dbReference type="EMBL" id="CAKXZS010000014">
    <property type="protein sequence ID" value="CAH2399224.1"/>
    <property type="molecule type" value="Genomic_DNA"/>
</dbReference>
<comment type="caution">
    <text evidence="1">The sequence shown here is derived from an EMBL/GenBank/DDBJ whole genome shotgun (WGS) entry which is preliminary data.</text>
</comment>
<gene>
    <name evidence="1" type="ORF">MES4922_210158</name>
</gene>
<evidence type="ECO:0000313" key="2">
    <source>
        <dbReference type="Proteomes" id="UP001152604"/>
    </source>
</evidence>
<dbReference type="Proteomes" id="UP001152604">
    <property type="component" value="Unassembled WGS sequence"/>
</dbReference>
<sequence>MMTTPADLIADLDAALADAGTAVTIRRYTAPTGTPRPKTDIDNVPAAVRAVRAEELVEGIDQTASTIVVSPTALAALLPLKKGDKAVVDGRERNIELPKPISVQGVLVRIELLVSG</sequence>
<protein>
    <submittedName>
        <fullName evidence="1">Uncharacterized protein</fullName>
    </submittedName>
</protein>
<keyword evidence="2" id="KW-1185">Reference proteome</keyword>
<name>A0ABN8JM74_9HYPH</name>
<dbReference type="RefSeq" id="WP_254024975.1">
    <property type="nucleotide sequence ID" value="NZ_CAKXZS010000014.1"/>
</dbReference>
<accession>A0ABN8JM74</accession>
<proteinExistence type="predicted"/>
<reference evidence="1" key="1">
    <citation type="submission" date="2022-03" db="EMBL/GenBank/DDBJ databases">
        <authorList>
            <person name="Brunel B."/>
        </authorList>
    </citation>
    <scope>NUCLEOTIDE SEQUENCE</scope>
    <source>
        <strain evidence="1">STM4922sample</strain>
    </source>
</reference>
<evidence type="ECO:0000313" key="1">
    <source>
        <dbReference type="EMBL" id="CAH2399224.1"/>
    </source>
</evidence>
<organism evidence="1 2">
    <name type="scientific">Mesorhizobium ventifaucium</name>
    <dbReference type="NCBI Taxonomy" id="666020"/>
    <lineage>
        <taxon>Bacteria</taxon>
        <taxon>Pseudomonadati</taxon>
        <taxon>Pseudomonadota</taxon>
        <taxon>Alphaproteobacteria</taxon>
        <taxon>Hyphomicrobiales</taxon>
        <taxon>Phyllobacteriaceae</taxon>
        <taxon>Mesorhizobium</taxon>
    </lineage>
</organism>